<protein>
    <submittedName>
        <fullName evidence="1">Uncharacterized protein</fullName>
    </submittedName>
</protein>
<dbReference type="EMBL" id="UINC01014556">
    <property type="protein sequence ID" value="SVA62010.1"/>
    <property type="molecule type" value="Genomic_DNA"/>
</dbReference>
<accession>A0A381XBN1</accession>
<dbReference type="AlphaFoldDB" id="A0A381XBN1"/>
<gene>
    <name evidence="1" type="ORF">METZ01_LOCUS114864</name>
</gene>
<evidence type="ECO:0000313" key="1">
    <source>
        <dbReference type="EMBL" id="SVA62010.1"/>
    </source>
</evidence>
<name>A0A381XBN1_9ZZZZ</name>
<reference evidence="1" key="1">
    <citation type="submission" date="2018-05" db="EMBL/GenBank/DDBJ databases">
        <authorList>
            <person name="Lanie J.A."/>
            <person name="Ng W.-L."/>
            <person name="Kazmierczak K.M."/>
            <person name="Andrzejewski T.M."/>
            <person name="Davidsen T.M."/>
            <person name="Wayne K.J."/>
            <person name="Tettelin H."/>
            <person name="Glass J.I."/>
            <person name="Rusch D."/>
            <person name="Podicherti R."/>
            <person name="Tsui H.-C.T."/>
            <person name="Winkler M.E."/>
        </authorList>
    </citation>
    <scope>NUCLEOTIDE SEQUENCE</scope>
</reference>
<sequence length="113" mass="12816">MAKRPGVGGLELLDRLFPIELRVKPLVAKAAHPLAFARIVERLGNRLAKRLSRVLRHIARGIAGRETSLLQVEHHLRLSESHVLEHLVHRAVIVVRVDRVARYAEIHRPQCGE</sequence>
<proteinExistence type="predicted"/>
<organism evidence="1">
    <name type="scientific">marine metagenome</name>
    <dbReference type="NCBI Taxonomy" id="408172"/>
    <lineage>
        <taxon>unclassified sequences</taxon>
        <taxon>metagenomes</taxon>
        <taxon>ecological metagenomes</taxon>
    </lineage>
</organism>